<proteinExistence type="predicted"/>
<accession>A0A0A9E093</accession>
<sequence>MLFLPMNQTPTKLQMMIANLTPNLQFGIPSLLSEHPSLPSEHPHMRK</sequence>
<reference evidence="1" key="1">
    <citation type="submission" date="2014-09" db="EMBL/GenBank/DDBJ databases">
        <authorList>
            <person name="Magalhaes I.L.F."/>
            <person name="Oliveira U."/>
            <person name="Santos F.R."/>
            <person name="Vidigal T.H.D.A."/>
            <person name="Brescovit A.D."/>
            <person name="Santos A.J."/>
        </authorList>
    </citation>
    <scope>NUCLEOTIDE SEQUENCE</scope>
    <source>
        <tissue evidence="1">Shoot tissue taken approximately 20 cm above the soil surface</tissue>
    </source>
</reference>
<name>A0A0A9E093_ARUDO</name>
<organism evidence="1">
    <name type="scientific">Arundo donax</name>
    <name type="common">Giant reed</name>
    <name type="synonym">Donax arundinaceus</name>
    <dbReference type="NCBI Taxonomy" id="35708"/>
    <lineage>
        <taxon>Eukaryota</taxon>
        <taxon>Viridiplantae</taxon>
        <taxon>Streptophyta</taxon>
        <taxon>Embryophyta</taxon>
        <taxon>Tracheophyta</taxon>
        <taxon>Spermatophyta</taxon>
        <taxon>Magnoliopsida</taxon>
        <taxon>Liliopsida</taxon>
        <taxon>Poales</taxon>
        <taxon>Poaceae</taxon>
        <taxon>PACMAD clade</taxon>
        <taxon>Arundinoideae</taxon>
        <taxon>Arundineae</taxon>
        <taxon>Arundo</taxon>
    </lineage>
</organism>
<dbReference type="EMBL" id="GBRH01204434">
    <property type="protein sequence ID" value="JAD93461.1"/>
    <property type="molecule type" value="Transcribed_RNA"/>
</dbReference>
<evidence type="ECO:0000313" key="1">
    <source>
        <dbReference type="EMBL" id="JAD93461.1"/>
    </source>
</evidence>
<reference evidence="1" key="2">
    <citation type="journal article" date="2015" name="Data Brief">
        <title>Shoot transcriptome of the giant reed, Arundo donax.</title>
        <authorList>
            <person name="Barrero R.A."/>
            <person name="Guerrero F.D."/>
            <person name="Moolhuijzen P."/>
            <person name="Goolsby J.A."/>
            <person name="Tidwell J."/>
            <person name="Bellgard S.E."/>
            <person name="Bellgard M.I."/>
        </authorList>
    </citation>
    <scope>NUCLEOTIDE SEQUENCE</scope>
    <source>
        <tissue evidence="1">Shoot tissue taken approximately 20 cm above the soil surface</tissue>
    </source>
</reference>
<dbReference type="AlphaFoldDB" id="A0A0A9E093"/>
<protein>
    <submittedName>
        <fullName evidence="1">Uncharacterized protein</fullName>
    </submittedName>
</protein>